<accession>A0A859QNW2</accession>
<evidence type="ECO:0000256" key="3">
    <source>
        <dbReference type="ARBA" id="ARBA00022448"/>
    </source>
</evidence>
<dbReference type="PRINTS" id="PR01036">
    <property type="entry name" value="TCRTETB"/>
</dbReference>
<dbReference type="NCBIfam" id="TIGR00711">
    <property type="entry name" value="efflux_EmrB"/>
    <property type="match status" value="1"/>
</dbReference>
<dbReference type="InterPro" id="IPR036259">
    <property type="entry name" value="MFS_trans_sf"/>
</dbReference>
<dbReference type="KEGG" id="emx:FKV68_00550"/>
<proteinExistence type="inferred from homology"/>
<dbReference type="Gene3D" id="1.20.1250.20">
    <property type="entry name" value="MFS general substrate transporter like domains"/>
    <property type="match status" value="1"/>
</dbReference>
<dbReference type="PANTHER" id="PTHR42718:SF9">
    <property type="entry name" value="MAJOR FACILITATOR SUPERFAMILY MULTIDRUG TRANSPORTER MFSC"/>
    <property type="match status" value="1"/>
</dbReference>
<name>A0A859QNW2_9HYPH</name>
<dbReference type="Gene3D" id="1.20.1720.10">
    <property type="entry name" value="Multidrug resistance protein D"/>
    <property type="match status" value="1"/>
</dbReference>
<keyword evidence="3" id="KW-0813">Transport</keyword>
<comment type="subcellular location">
    <subcellularLocation>
        <location evidence="1">Cell membrane</location>
        <topology evidence="1">Multi-pass membrane protein</topology>
    </subcellularLocation>
</comment>
<evidence type="ECO:0000313" key="8">
    <source>
        <dbReference type="EMBL" id="QLL60031.1"/>
    </source>
</evidence>
<gene>
    <name evidence="8" type="ORF">FKV68_00550</name>
</gene>
<dbReference type="AlphaFoldDB" id="A0A859QNW2"/>
<organism evidence="8 9">
    <name type="scientific">Sinorhizobium mexicanum</name>
    <dbReference type="NCBI Taxonomy" id="375549"/>
    <lineage>
        <taxon>Bacteria</taxon>
        <taxon>Pseudomonadati</taxon>
        <taxon>Pseudomonadota</taxon>
        <taxon>Alphaproteobacteria</taxon>
        <taxon>Hyphomicrobiales</taxon>
        <taxon>Rhizobiaceae</taxon>
        <taxon>Sinorhizobium/Ensifer group</taxon>
        <taxon>Sinorhizobium</taxon>
    </lineage>
</organism>
<dbReference type="CDD" id="cd17503">
    <property type="entry name" value="MFS_LmrB_MDR_like"/>
    <property type="match status" value="1"/>
</dbReference>
<keyword evidence="6" id="KW-1133">Transmembrane helix</keyword>
<protein>
    <submittedName>
        <fullName evidence="8">DHA2 family efflux MFS transporter permease subunit</fullName>
    </submittedName>
</protein>
<dbReference type="PANTHER" id="PTHR42718">
    <property type="entry name" value="MAJOR FACILITATOR SUPERFAMILY MULTIDRUG TRANSPORTER MFSC"/>
    <property type="match status" value="1"/>
</dbReference>
<dbReference type="GO" id="GO:0005886">
    <property type="term" value="C:plasma membrane"/>
    <property type="evidence" value="ECO:0007669"/>
    <property type="project" value="UniProtKB-SubCell"/>
</dbReference>
<evidence type="ECO:0000256" key="1">
    <source>
        <dbReference type="ARBA" id="ARBA00004651"/>
    </source>
</evidence>
<dbReference type="RefSeq" id="WP_180939625.1">
    <property type="nucleotide sequence ID" value="NZ_CP041238.1"/>
</dbReference>
<evidence type="ECO:0000256" key="7">
    <source>
        <dbReference type="ARBA" id="ARBA00023136"/>
    </source>
</evidence>
<dbReference type="Proteomes" id="UP000510721">
    <property type="component" value="Chromosome"/>
</dbReference>
<dbReference type="InterPro" id="IPR020846">
    <property type="entry name" value="MFS_dom"/>
</dbReference>
<evidence type="ECO:0000256" key="6">
    <source>
        <dbReference type="ARBA" id="ARBA00022989"/>
    </source>
</evidence>
<evidence type="ECO:0000313" key="9">
    <source>
        <dbReference type="Proteomes" id="UP000510721"/>
    </source>
</evidence>
<dbReference type="InterPro" id="IPR011701">
    <property type="entry name" value="MFS"/>
</dbReference>
<keyword evidence="7" id="KW-0472">Membrane</keyword>
<dbReference type="GO" id="GO:0022857">
    <property type="term" value="F:transmembrane transporter activity"/>
    <property type="evidence" value="ECO:0007669"/>
    <property type="project" value="InterPro"/>
</dbReference>
<evidence type="ECO:0000256" key="2">
    <source>
        <dbReference type="ARBA" id="ARBA00008537"/>
    </source>
</evidence>
<dbReference type="Pfam" id="PF07690">
    <property type="entry name" value="MFS_1"/>
    <property type="match status" value="1"/>
</dbReference>
<evidence type="ECO:0000256" key="4">
    <source>
        <dbReference type="ARBA" id="ARBA00022475"/>
    </source>
</evidence>
<comment type="similarity">
    <text evidence="2">Belongs to the major facilitator superfamily. EmrB family.</text>
</comment>
<dbReference type="SUPFAM" id="SSF103473">
    <property type="entry name" value="MFS general substrate transporter"/>
    <property type="match status" value="1"/>
</dbReference>
<evidence type="ECO:0000256" key="5">
    <source>
        <dbReference type="ARBA" id="ARBA00022692"/>
    </source>
</evidence>
<dbReference type="PROSITE" id="PS50850">
    <property type="entry name" value="MFS"/>
    <property type="match status" value="1"/>
</dbReference>
<keyword evidence="9" id="KW-1185">Reference proteome</keyword>
<reference evidence="8 9" key="1">
    <citation type="submission" date="2019-06" db="EMBL/GenBank/DDBJ databases">
        <title>Complete genome sequence of Ensifer mexicanus ITTG R7 isolated from nodules of Acacia angustissima (Mill.) Kuntze.</title>
        <authorList>
            <person name="Rincon-Rosales R."/>
            <person name="Rogel M.A."/>
            <person name="Guerrero G."/>
            <person name="Rincon-Molina C.I."/>
            <person name="Lopez-Lopez A."/>
            <person name="Martinez-Romero E."/>
        </authorList>
    </citation>
    <scope>NUCLEOTIDE SEQUENCE [LARGE SCALE GENOMIC DNA]</scope>
    <source>
        <strain evidence="8 9">ITTG R7</strain>
    </source>
</reference>
<keyword evidence="4" id="KW-1003">Cell membrane</keyword>
<keyword evidence="5" id="KW-0812">Transmembrane</keyword>
<dbReference type="InterPro" id="IPR004638">
    <property type="entry name" value="EmrB-like"/>
</dbReference>
<dbReference type="EMBL" id="CP041238">
    <property type="protein sequence ID" value="QLL60031.1"/>
    <property type="molecule type" value="Genomic_DNA"/>
</dbReference>
<sequence length="528" mass="56932">MSALAATAQSAPQEPTVPLRSWLSVLGGVLGAFMAVLNIQVVSASLADIQGALGASIDEGSWISTSYLIAEIIVIPLTGWLSRVFSIKRYILGNVFFFVVFMIAGGFAWNLEAMIVLRALAGFFGGALIPVAFTIILTKLPPAKQMVGFALFGLTATQAPSVGPALGGWLSDNYGWQYIFYIQIVPGVIMFALLSRGLDDEPMSLGLLKKGDWLGIGTMAVGLAALELMLEEGNRENWFDSEFIVKNAWIAAFFLIAFVVMQLRRKEPLVNLRLFSDRNFTVGCAVNTILGIGLFGTVYLAPRYLAQIQGFSAFQIGEVMMWLGIPQLFVVPIVLRLSACVDTRFLLGFGCLLFSISCFLNIHMSADSAYDQMVWSNVVRAISLPFIMQPVSGVATASIAPAQAGSASGLFNVMRNLGGAVGISMVGAVLTWRQHFHSNIITEHLSPLEPAVQERVASLTQRFMSLGSGTELAQMRALSAIDRVARRESFIMAFSDCFFAIGVAFLVAFALVLLLKRAKPGSGAPGAH</sequence>